<feature type="signal peptide" evidence="4">
    <location>
        <begin position="1"/>
        <end position="19"/>
    </location>
</feature>
<comment type="caution">
    <text evidence="5">The sequence shown here is derived from an EMBL/GenBank/DDBJ whole genome shotgun (WGS) entry which is preliminary data.</text>
</comment>
<dbReference type="PANTHER" id="PTHR24198">
    <property type="entry name" value="ANKYRIN REPEAT AND PROTEIN KINASE DOMAIN-CONTAINING PROTEIN"/>
    <property type="match status" value="1"/>
</dbReference>
<gene>
    <name evidence="5" type="ORF">SK128_027448</name>
</gene>
<dbReference type="SUPFAM" id="SSF48403">
    <property type="entry name" value="Ankyrin repeat"/>
    <property type="match status" value="2"/>
</dbReference>
<accession>A0AAN8ZXD8</accession>
<dbReference type="EMBL" id="JAXCGZ010018982">
    <property type="protein sequence ID" value="KAK7066909.1"/>
    <property type="molecule type" value="Genomic_DNA"/>
</dbReference>
<evidence type="ECO:0000256" key="3">
    <source>
        <dbReference type="PROSITE-ProRule" id="PRU00023"/>
    </source>
</evidence>
<name>A0AAN8ZXD8_HALRR</name>
<dbReference type="AlphaFoldDB" id="A0AAN8ZXD8"/>
<feature type="repeat" description="ANK" evidence="3">
    <location>
        <begin position="153"/>
        <end position="185"/>
    </location>
</feature>
<feature type="repeat" description="ANK" evidence="3">
    <location>
        <begin position="253"/>
        <end position="285"/>
    </location>
</feature>
<evidence type="ECO:0000313" key="6">
    <source>
        <dbReference type="Proteomes" id="UP001381693"/>
    </source>
</evidence>
<evidence type="ECO:0000256" key="1">
    <source>
        <dbReference type="ARBA" id="ARBA00022737"/>
    </source>
</evidence>
<reference evidence="5 6" key="1">
    <citation type="submission" date="2023-11" db="EMBL/GenBank/DDBJ databases">
        <title>Halocaridina rubra genome assembly.</title>
        <authorList>
            <person name="Smith C."/>
        </authorList>
    </citation>
    <scope>NUCLEOTIDE SEQUENCE [LARGE SCALE GENOMIC DNA]</scope>
    <source>
        <strain evidence="5">EP-1</strain>
        <tissue evidence="5">Whole</tissue>
    </source>
</reference>
<dbReference type="Gene3D" id="1.25.40.20">
    <property type="entry name" value="Ankyrin repeat-containing domain"/>
    <property type="match status" value="2"/>
</dbReference>
<dbReference type="Proteomes" id="UP001381693">
    <property type="component" value="Unassembled WGS sequence"/>
</dbReference>
<dbReference type="InterPro" id="IPR002110">
    <property type="entry name" value="Ankyrin_rpt"/>
</dbReference>
<keyword evidence="6" id="KW-1185">Reference proteome</keyword>
<proteinExistence type="predicted"/>
<dbReference type="PANTHER" id="PTHR24198:SF165">
    <property type="entry name" value="ANKYRIN REPEAT-CONTAINING PROTEIN-RELATED"/>
    <property type="match status" value="1"/>
</dbReference>
<dbReference type="PROSITE" id="PS50088">
    <property type="entry name" value="ANK_REPEAT"/>
    <property type="match status" value="4"/>
</dbReference>
<evidence type="ECO:0008006" key="7">
    <source>
        <dbReference type="Google" id="ProtNLM"/>
    </source>
</evidence>
<dbReference type="PROSITE" id="PS50297">
    <property type="entry name" value="ANK_REP_REGION"/>
    <property type="match status" value="3"/>
</dbReference>
<feature type="chain" id="PRO_5042969347" description="Ankyrin repeat protein" evidence="4">
    <location>
        <begin position="20"/>
        <end position="363"/>
    </location>
</feature>
<dbReference type="SMART" id="SM00248">
    <property type="entry name" value="ANK"/>
    <property type="match status" value="7"/>
</dbReference>
<feature type="repeat" description="ANK" evidence="3">
    <location>
        <begin position="286"/>
        <end position="307"/>
    </location>
</feature>
<feature type="repeat" description="ANK" evidence="3">
    <location>
        <begin position="187"/>
        <end position="219"/>
    </location>
</feature>
<dbReference type="InterPro" id="IPR036770">
    <property type="entry name" value="Ankyrin_rpt-contain_sf"/>
</dbReference>
<evidence type="ECO:0000256" key="4">
    <source>
        <dbReference type="SAM" id="SignalP"/>
    </source>
</evidence>
<keyword evidence="4" id="KW-0732">Signal</keyword>
<sequence length="363" mass="39195">MHLFFFLFILGSLTASVLSITKGKGDKDECATKATTEQAFLTACFRGNNERLQELLALSCANSLLAAKEGVSAGFRFGYTGLIWAAEKNHTKTLRLLLEYRGAGSTLASYSTNNGISALYHAARLGNLDSVNLILSKDPSNVINMPVTYGEHNGTTPLLAAARNGHTNIVKILLNSGADPHVRLPETGYFPMYFAAKLGDQEMVKELIRVDSPVNLQTSSGVSALAVATAWGHQQTVDALLIDQADPNLVDVFKTSPLHRAAYYGYTNILKLLIGKGADVNAQNLDGRTAMHFAAIGGHTATLRALLPSCPALKTDKNSRTALEAAQLEELNLSKRKTTSETSEKLRKLKEVLNILKGYSPCN</sequence>
<dbReference type="Pfam" id="PF00023">
    <property type="entry name" value="Ank"/>
    <property type="match status" value="1"/>
</dbReference>
<organism evidence="5 6">
    <name type="scientific">Halocaridina rubra</name>
    <name type="common">Hawaiian red shrimp</name>
    <dbReference type="NCBI Taxonomy" id="373956"/>
    <lineage>
        <taxon>Eukaryota</taxon>
        <taxon>Metazoa</taxon>
        <taxon>Ecdysozoa</taxon>
        <taxon>Arthropoda</taxon>
        <taxon>Crustacea</taxon>
        <taxon>Multicrustacea</taxon>
        <taxon>Malacostraca</taxon>
        <taxon>Eumalacostraca</taxon>
        <taxon>Eucarida</taxon>
        <taxon>Decapoda</taxon>
        <taxon>Pleocyemata</taxon>
        <taxon>Caridea</taxon>
        <taxon>Atyoidea</taxon>
        <taxon>Atyidae</taxon>
        <taxon>Halocaridina</taxon>
    </lineage>
</organism>
<evidence type="ECO:0000256" key="2">
    <source>
        <dbReference type="ARBA" id="ARBA00023043"/>
    </source>
</evidence>
<evidence type="ECO:0000313" key="5">
    <source>
        <dbReference type="EMBL" id="KAK7066909.1"/>
    </source>
</evidence>
<dbReference type="PRINTS" id="PR01415">
    <property type="entry name" value="ANKYRIN"/>
</dbReference>
<protein>
    <recommendedName>
        <fullName evidence="7">Ankyrin repeat protein</fullName>
    </recommendedName>
</protein>
<keyword evidence="1" id="KW-0677">Repeat</keyword>
<dbReference type="Pfam" id="PF12796">
    <property type="entry name" value="Ank_2"/>
    <property type="match status" value="2"/>
</dbReference>
<keyword evidence="2 3" id="KW-0040">ANK repeat</keyword>